<dbReference type="Pfam" id="PF13187">
    <property type="entry name" value="Fer4_9"/>
    <property type="match status" value="1"/>
</dbReference>
<dbReference type="PROSITE" id="PS51379">
    <property type="entry name" value="4FE4S_FER_2"/>
    <property type="match status" value="2"/>
</dbReference>
<dbReference type="Gene3D" id="3.30.70.20">
    <property type="match status" value="1"/>
</dbReference>
<dbReference type="AlphaFoldDB" id="A0A0F9FPP4"/>
<proteinExistence type="predicted"/>
<sequence>MKNKKVFAIPESGISTPITFNQDKCVGCNRCIEVCQVDIFIPNPVENKPPIVLYPGECWYCGSCVDESPKPGAIKLNPLLMNRVHWKRKTNSDLQ</sequence>
<protein>
    <recommendedName>
        <fullName evidence="1">4Fe-4S ferredoxin-type domain-containing protein</fullName>
    </recommendedName>
</protein>
<dbReference type="SUPFAM" id="SSF54862">
    <property type="entry name" value="4Fe-4S ferredoxins"/>
    <property type="match status" value="1"/>
</dbReference>
<reference evidence="2" key="1">
    <citation type="journal article" date="2015" name="Nature">
        <title>Complex archaea that bridge the gap between prokaryotes and eukaryotes.</title>
        <authorList>
            <person name="Spang A."/>
            <person name="Saw J.H."/>
            <person name="Jorgensen S.L."/>
            <person name="Zaremba-Niedzwiedzka K."/>
            <person name="Martijn J."/>
            <person name="Lind A.E."/>
            <person name="van Eijk R."/>
            <person name="Schleper C."/>
            <person name="Guy L."/>
            <person name="Ettema T.J."/>
        </authorList>
    </citation>
    <scope>NUCLEOTIDE SEQUENCE</scope>
</reference>
<dbReference type="InterPro" id="IPR017896">
    <property type="entry name" value="4Fe4S_Fe-S-bd"/>
</dbReference>
<evidence type="ECO:0000313" key="2">
    <source>
        <dbReference type="EMBL" id="KKL88464.1"/>
    </source>
</evidence>
<comment type="caution">
    <text evidence="2">The sequence shown here is derived from an EMBL/GenBank/DDBJ whole genome shotgun (WGS) entry which is preliminary data.</text>
</comment>
<feature type="domain" description="4Fe-4S ferredoxin-type" evidence="1">
    <location>
        <begin position="49"/>
        <end position="79"/>
    </location>
</feature>
<dbReference type="EMBL" id="LAZR01020556">
    <property type="protein sequence ID" value="KKL88464.1"/>
    <property type="molecule type" value="Genomic_DNA"/>
</dbReference>
<organism evidence="2">
    <name type="scientific">marine sediment metagenome</name>
    <dbReference type="NCBI Taxonomy" id="412755"/>
    <lineage>
        <taxon>unclassified sequences</taxon>
        <taxon>metagenomes</taxon>
        <taxon>ecological metagenomes</taxon>
    </lineage>
</organism>
<accession>A0A0F9FPP4</accession>
<feature type="domain" description="4Fe-4S ferredoxin-type" evidence="1">
    <location>
        <begin position="16"/>
        <end position="45"/>
    </location>
</feature>
<evidence type="ECO:0000259" key="1">
    <source>
        <dbReference type="PROSITE" id="PS51379"/>
    </source>
</evidence>
<gene>
    <name evidence="2" type="ORF">LCGC14_1924430</name>
</gene>
<name>A0A0F9FPP4_9ZZZZ</name>